<keyword evidence="7" id="KW-0560">Oxidoreductase</keyword>
<keyword evidence="6 15" id="KW-0136">Cellulose degradation</keyword>
<keyword evidence="11 15" id="KW-0119">Carbohydrate metabolism</keyword>
<comment type="subcellular location">
    <subcellularLocation>
        <location evidence="2 15">Secreted</location>
    </subcellularLocation>
</comment>
<protein>
    <recommendedName>
        <fullName evidence="15">AA9 family lytic polysaccharide monooxygenase</fullName>
        <ecNumber evidence="15">1.14.99.56</ecNumber>
    </recommendedName>
    <alternativeName>
        <fullName evidence="15">Endo-beta-1,4-glucanase</fullName>
    </alternativeName>
    <alternativeName>
        <fullName evidence="15">Glycosyl hydrolase 61 family protein</fullName>
    </alternativeName>
</protein>
<comment type="similarity">
    <text evidence="13">Belongs to the polysaccharide monooxygenase AA9 family.</text>
</comment>
<keyword evidence="8" id="KW-0186">Copper</keyword>
<dbReference type="GO" id="GO:0030245">
    <property type="term" value="P:cellulose catabolic process"/>
    <property type="evidence" value="ECO:0007669"/>
    <property type="project" value="UniProtKB-UniRule"/>
</dbReference>
<evidence type="ECO:0000313" key="18">
    <source>
        <dbReference type="EMBL" id="KAF2143274.1"/>
    </source>
</evidence>
<name>A0A6A6BJ14_9PEZI</name>
<evidence type="ECO:0000256" key="13">
    <source>
        <dbReference type="ARBA" id="ARBA00044502"/>
    </source>
</evidence>
<keyword evidence="9 18" id="KW-0503">Monooxygenase</keyword>
<dbReference type="EMBL" id="ML995482">
    <property type="protein sequence ID" value="KAF2143274.1"/>
    <property type="molecule type" value="Genomic_DNA"/>
</dbReference>
<evidence type="ECO:0000256" key="9">
    <source>
        <dbReference type="ARBA" id="ARBA00023033"/>
    </source>
</evidence>
<dbReference type="RefSeq" id="XP_033398986.1">
    <property type="nucleotide sequence ID" value="XM_033546134.1"/>
</dbReference>
<evidence type="ECO:0000256" key="1">
    <source>
        <dbReference type="ARBA" id="ARBA00001973"/>
    </source>
</evidence>
<feature type="signal peptide" evidence="16">
    <location>
        <begin position="1"/>
        <end position="16"/>
    </location>
</feature>
<evidence type="ECO:0000256" key="4">
    <source>
        <dbReference type="ARBA" id="ARBA00022723"/>
    </source>
</evidence>
<dbReference type="Gene3D" id="2.70.50.70">
    <property type="match status" value="1"/>
</dbReference>
<evidence type="ECO:0000256" key="5">
    <source>
        <dbReference type="ARBA" id="ARBA00022729"/>
    </source>
</evidence>
<dbReference type="CDD" id="cd21175">
    <property type="entry name" value="LPMO_AA9"/>
    <property type="match status" value="1"/>
</dbReference>
<dbReference type="OrthoDB" id="3238762at2759"/>
<dbReference type="InterPro" id="IPR049892">
    <property type="entry name" value="AA9"/>
</dbReference>
<accession>A0A6A6BJ14</accession>
<comment type="catalytic activity">
    <reaction evidence="14 15">
        <text>[(1-&gt;4)-beta-D-glucosyl]n+m + reduced acceptor + O2 = 4-dehydro-beta-D-glucosyl-[(1-&gt;4)-beta-D-glucosyl]n-1 + [(1-&gt;4)-beta-D-glucosyl]m + acceptor + H2O.</text>
        <dbReference type="EC" id="1.14.99.56"/>
    </reaction>
</comment>
<comment type="cofactor">
    <cofactor evidence="1">
        <name>Cu(2+)</name>
        <dbReference type="ChEBI" id="CHEBI:29036"/>
    </cofactor>
</comment>
<evidence type="ECO:0000313" key="19">
    <source>
        <dbReference type="Proteomes" id="UP000799438"/>
    </source>
</evidence>
<dbReference type="GO" id="GO:0005576">
    <property type="term" value="C:extracellular region"/>
    <property type="evidence" value="ECO:0007669"/>
    <property type="project" value="UniProtKB-SubCell"/>
</dbReference>
<dbReference type="AlphaFoldDB" id="A0A6A6BJ14"/>
<dbReference type="Proteomes" id="UP000799438">
    <property type="component" value="Unassembled WGS sequence"/>
</dbReference>
<dbReference type="GO" id="GO:0046872">
    <property type="term" value="F:metal ion binding"/>
    <property type="evidence" value="ECO:0007669"/>
    <property type="project" value="UniProtKB-KW"/>
</dbReference>
<keyword evidence="12 15" id="KW-0624">Polysaccharide degradation</keyword>
<evidence type="ECO:0000256" key="16">
    <source>
        <dbReference type="SAM" id="SignalP"/>
    </source>
</evidence>
<dbReference type="GO" id="GO:0008810">
    <property type="term" value="F:cellulase activity"/>
    <property type="evidence" value="ECO:0007669"/>
    <property type="project" value="UniProtKB-UniRule"/>
</dbReference>
<sequence length="237" mass="24944">MKAFIPLMALASIASAHSTWQELWVGSEDKAGTCVRTPPSNSPVTDVTSNDMRCNVDGTTGVKGTCTVAAGDTLTVEMHAQPNDRSCSNEAIGGNHYGPVLVYMSKVNDATKNDGSGSWFKVAQDTYNTTVGTESWGTEILNSNCGKKTFTVPKDIAAGDYLVRSEVIALHTASSEGGAQFYMSCFQVKVTGDGTANPTGVKFPGAYKATDPGIMINIYQEPITYTAPGPAVYTGSA</sequence>
<dbReference type="PANTHER" id="PTHR33353:SF9">
    <property type="entry name" value="ENDOGLUCANASE II"/>
    <property type="match status" value="1"/>
</dbReference>
<evidence type="ECO:0000256" key="7">
    <source>
        <dbReference type="ARBA" id="ARBA00023002"/>
    </source>
</evidence>
<dbReference type="PANTHER" id="PTHR33353">
    <property type="entry name" value="PUTATIVE (AFU_ORTHOLOGUE AFUA_1G12560)-RELATED"/>
    <property type="match status" value="1"/>
</dbReference>
<evidence type="ECO:0000256" key="6">
    <source>
        <dbReference type="ARBA" id="ARBA00023001"/>
    </source>
</evidence>
<dbReference type="EC" id="1.14.99.56" evidence="15"/>
<organism evidence="18 19">
    <name type="scientific">Aplosporella prunicola CBS 121167</name>
    <dbReference type="NCBI Taxonomy" id="1176127"/>
    <lineage>
        <taxon>Eukaryota</taxon>
        <taxon>Fungi</taxon>
        <taxon>Dikarya</taxon>
        <taxon>Ascomycota</taxon>
        <taxon>Pezizomycotina</taxon>
        <taxon>Dothideomycetes</taxon>
        <taxon>Dothideomycetes incertae sedis</taxon>
        <taxon>Botryosphaeriales</taxon>
        <taxon>Aplosporellaceae</taxon>
        <taxon>Aplosporella</taxon>
    </lineage>
</organism>
<dbReference type="Pfam" id="PF03443">
    <property type="entry name" value="AA9"/>
    <property type="match status" value="1"/>
</dbReference>
<keyword evidence="4" id="KW-0479">Metal-binding</keyword>
<comment type="function">
    <text evidence="15">Lytic polysaccharide monooxygenase (LMPO) that depolymerizes crystalline and amorphous polysaccharides via the oxidation of scissile alpha- or beta-(1-4)-glycosidic bonds, yielding C1 and/or C4 oxidation products. Catalysis by LPMOs requires the reduction of the active-site copper from Cu(II) to Cu(I) by a reducing agent and H(2)O(2) or O(2) as a cosubstrate.</text>
</comment>
<comment type="domain">
    <text evidence="15">Has a modular structure: an endo-beta-1,4-glucanase catalytic module at the N-terminus, a linker rich in serines and threonines, and a C-terminal carbohydrate-binding module (CBM).</text>
</comment>
<proteinExistence type="inferred from homology"/>
<keyword evidence="3 15" id="KW-0964">Secreted</keyword>
<evidence type="ECO:0000256" key="2">
    <source>
        <dbReference type="ARBA" id="ARBA00004613"/>
    </source>
</evidence>
<dbReference type="InterPro" id="IPR005103">
    <property type="entry name" value="AA9_LPMO"/>
</dbReference>
<evidence type="ECO:0000259" key="17">
    <source>
        <dbReference type="Pfam" id="PF03443"/>
    </source>
</evidence>
<dbReference type="GO" id="GO:0030248">
    <property type="term" value="F:cellulose binding"/>
    <property type="evidence" value="ECO:0007669"/>
    <property type="project" value="UniProtKB-UniRule"/>
</dbReference>
<evidence type="ECO:0000256" key="11">
    <source>
        <dbReference type="ARBA" id="ARBA00023277"/>
    </source>
</evidence>
<feature type="chain" id="PRO_5025505329" description="AA9 family lytic polysaccharide monooxygenase" evidence="16">
    <location>
        <begin position="17"/>
        <end position="237"/>
    </location>
</feature>
<evidence type="ECO:0000256" key="12">
    <source>
        <dbReference type="ARBA" id="ARBA00023326"/>
    </source>
</evidence>
<evidence type="ECO:0000256" key="3">
    <source>
        <dbReference type="ARBA" id="ARBA00022525"/>
    </source>
</evidence>
<evidence type="ECO:0000256" key="15">
    <source>
        <dbReference type="RuleBase" id="RU368122"/>
    </source>
</evidence>
<dbReference type="GO" id="GO:0004497">
    <property type="term" value="F:monooxygenase activity"/>
    <property type="evidence" value="ECO:0007669"/>
    <property type="project" value="UniProtKB-KW"/>
</dbReference>
<evidence type="ECO:0000256" key="10">
    <source>
        <dbReference type="ARBA" id="ARBA00023157"/>
    </source>
</evidence>
<reference evidence="18" key="1">
    <citation type="journal article" date="2020" name="Stud. Mycol.">
        <title>101 Dothideomycetes genomes: a test case for predicting lifestyles and emergence of pathogens.</title>
        <authorList>
            <person name="Haridas S."/>
            <person name="Albert R."/>
            <person name="Binder M."/>
            <person name="Bloem J."/>
            <person name="Labutti K."/>
            <person name="Salamov A."/>
            <person name="Andreopoulos B."/>
            <person name="Baker S."/>
            <person name="Barry K."/>
            <person name="Bills G."/>
            <person name="Bluhm B."/>
            <person name="Cannon C."/>
            <person name="Castanera R."/>
            <person name="Culley D."/>
            <person name="Daum C."/>
            <person name="Ezra D."/>
            <person name="Gonzalez J."/>
            <person name="Henrissat B."/>
            <person name="Kuo A."/>
            <person name="Liang C."/>
            <person name="Lipzen A."/>
            <person name="Lutzoni F."/>
            <person name="Magnuson J."/>
            <person name="Mondo S."/>
            <person name="Nolan M."/>
            <person name="Ohm R."/>
            <person name="Pangilinan J."/>
            <person name="Park H.-J."/>
            <person name="Ramirez L."/>
            <person name="Alfaro M."/>
            <person name="Sun H."/>
            <person name="Tritt A."/>
            <person name="Yoshinaga Y."/>
            <person name="Zwiers L.-H."/>
            <person name="Turgeon B."/>
            <person name="Goodwin S."/>
            <person name="Spatafora J."/>
            <person name="Crous P."/>
            <person name="Grigoriev I."/>
        </authorList>
    </citation>
    <scope>NUCLEOTIDE SEQUENCE</scope>
    <source>
        <strain evidence="18">CBS 121167</strain>
    </source>
</reference>
<gene>
    <name evidence="18" type="ORF">K452DRAFT_357624</name>
</gene>
<evidence type="ECO:0000256" key="8">
    <source>
        <dbReference type="ARBA" id="ARBA00023008"/>
    </source>
</evidence>
<keyword evidence="10 15" id="KW-1015">Disulfide bond</keyword>
<keyword evidence="19" id="KW-1185">Reference proteome</keyword>
<evidence type="ECO:0000256" key="14">
    <source>
        <dbReference type="ARBA" id="ARBA00045077"/>
    </source>
</evidence>
<dbReference type="GeneID" id="54303640"/>
<feature type="domain" description="Auxiliary Activity family 9 catalytic" evidence="17">
    <location>
        <begin position="17"/>
        <end position="222"/>
    </location>
</feature>
<keyword evidence="5 16" id="KW-0732">Signal</keyword>